<evidence type="ECO:0000313" key="2">
    <source>
        <dbReference type="Proteomes" id="UP001060085"/>
    </source>
</evidence>
<sequence>MISCGRQKTLSGGGHVLDYLKRMQTESASFFYAIQGDNEQSGANIFWADATSRTNYNYFGDAVRLDLLYRSKNYRVPLATFTGLNHHAQPVLFGCALIFNESERSFVWLLQTWLQAMSGKCPVSLTTNLDHFIQVAVAHVLPKARHRICKWSVFDETQEKLAGVYQTHPTFEFEFKKCVSEAETVEVFESHWGSLLEKFHLVDNEWLQFMYNARHQWVPVYMRDTFFGEFSTAGGSNEVNSFFDGFVNASTTMQMLIKQYENAIASWHEKELKADYDTTHTTPILKTPSPMEKQAADLYTRRIFMKFQGELVETLANPATKIEDTGTIMTYNVAKFGEEHQAHTVRFNACEMKANCSCHMFEFSGIICRHILSVFRAKNVLTLPSLYILKRWTREAKNAIGGAIKDCASDFPSNSHESFTVRHSNLRHEAMKFVEEGAKSIHIYNVAVNALQEARKKVAAAKKKSIEATVDDNRANCSNQDMHVDKDDQATTNLSLEEKDRKIRQLAAELESTNQRCEIYRTNLLAVLKDMEDQKLKLSVKVQNARLSLRE</sequence>
<reference evidence="2" key="1">
    <citation type="journal article" date="2023" name="Nat. Plants">
        <title>Single-cell RNA sequencing provides a high-resolution roadmap for understanding the multicellular compartmentation of specialized metabolism.</title>
        <authorList>
            <person name="Sun S."/>
            <person name="Shen X."/>
            <person name="Li Y."/>
            <person name="Li Y."/>
            <person name="Wang S."/>
            <person name="Li R."/>
            <person name="Zhang H."/>
            <person name="Shen G."/>
            <person name="Guo B."/>
            <person name="Wei J."/>
            <person name="Xu J."/>
            <person name="St-Pierre B."/>
            <person name="Chen S."/>
            <person name="Sun C."/>
        </authorList>
    </citation>
    <scope>NUCLEOTIDE SEQUENCE [LARGE SCALE GENOMIC DNA]</scope>
</reference>
<keyword evidence="2" id="KW-1185">Reference proteome</keyword>
<organism evidence="1 2">
    <name type="scientific">Catharanthus roseus</name>
    <name type="common">Madagascar periwinkle</name>
    <name type="synonym">Vinca rosea</name>
    <dbReference type="NCBI Taxonomy" id="4058"/>
    <lineage>
        <taxon>Eukaryota</taxon>
        <taxon>Viridiplantae</taxon>
        <taxon>Streptophyta</taxon>
        <taxon>Embryophyta</taxon>
        <taxon>Tracheophyta</taxon>
        <taxon>Spermatophyta</taxon>
        <taxon>Magnoliopsida</taxon>
        <taxon>eudicotyledons</taxon>
        <taxon>Gunneridae</taxon>
        <taxon>Pentapetalae</taxon>
        <taxon>asterids</taxon>
        <taxon>lamiids</taxon>
        <taxon>Gentianales</taxon>
        <taxon>Apocynaceae</taxon>
        <taxon>Rauvolfioideae</taxon>
        <taxon>Vinceae</taxon>
        <taxon>Catharanthinae</taxon>
        <taxon>Catharanthus</taxon>
    </lineage>
</organism>
<name>A0ACC0BBM2_CATRO</name>
<gene>
    <name evidence="1" type="ORF">M9H77_19883</name>
</gene>
<dbReference type="Proteomes" id="UP001060085">
    <property type="component" value="Linkage Group LG04"/>
</dbReference>
<evidence type="ECO:0000313" key="1">
    <source>
        <dbReference type="EMBL" id="KAI5670030.1"/>
    </source>
</evidence>
<accession>A0ACC0BBM2</accession>
<comment type="caution">
    <text evidence="1">The sequence shown here is derived from an EMBL/GenBank/DDBJ whole genome shotgun (WGS) entry which is preliminary data.</text>
</comment>
<dbReference type="EMBL" id="CM044704">
    <property type="protein sequence ID" value="KAI5670030.1"/>
    <property type="molecule type" value="Genomic_DNA"/>
</dbReference>
<protein>
    <submittedName>
        <fullName evidence="1">Uncharacterized protein</fullName>
    </submittedName>
</protein>
<proteinExistence type="predicted"/>